<dbReference type="Pfam" id="PF14493">
    <property type="entry name" value="HTH_40"/>
    <property type="match status" value="1"/>
</dbReference>
<dbReference type="InterPro" id="IPR029491">
    <property type="entry name" value="Helicase_HTH"/>
</dbReference>
<evidence type="ECO:0000313" key="2">
    <source>
        <dbReference type="EMBL" id="KRM23789.1"/>
    </source>
</evidence>
<organism evidence="2 3">
    <name type="scientific">Latilactobacillus graminis DSM 20719</name>
    <dbReference type="NCBI Taxonomy" id="1423752"/>
    <lineage>
        <taxon>Bacteria</taxon>
        <taxon>Bacillati</taxon>
        <taxon>Bacillota</taxon>
        <taxon>Bacilli</taxon>
        <taxon>Lactobacillales</taxon>
        <taxon>Lactobacillaceae</taxon>
        <taxon>Latilactobacillus</taxon>
    </lineage>
</organism>
<evidence type="ECO:0000259" key="1">
    <source>
        <dbReference type="Pfam" id="PF14493"/>
    </source>
</evidence>
<protein>
    <recommendedName>
        <fullName evidence="1">Helicase Helix-turn-helix domain-containing protein</fullName>
    </recommendedName>
</protein>
<dbReference type="Proteomes" id="UP000050823">
    <property type="component" value="Unassembled WGS sequence"/>
</dbReference>
<dbReference type="AlphaFoldDB" id="A0AA89I171"/>
<name>A0AA89I171_9LACO</name>
<feature type="domain" description="Helicase Helix-turn-helix" evidence="1">
    <location>
        <begin position="248"/>
        <end position="334"/>
    </location>
</feature>
<gene>
    <name evidence="2" type="ORF">FC90_GL001309</name>
</gene>
<dbReference type="EMBL" id="AYZB01000006">
    <property type="protein sequence ID" value="KRM23789.1"/>
    <property type="molecule type" value="Genomic_DNA"/>
</dbReference>
<accession>A0AA89I171</accession>
<dbReference type="RefSeq" id="WP_057907842.1">
    <property type="nucleotide sequence ID" value="NZ_AYZB01000006.1"/>
</dbReference>
<evidence type="ECO:0000313" key="3">
    <source>
        <dbReference type="Proteomes" id="UP000050823"/>
    </source>
</evidence>
<reference evidence="2 3" key="1">
    <citation type="journal article" date="2015" name="Genome Announc.">
        <title>Expanding the biotechnology potential of lactobacilli through comparative genomics of 213 strains and associated genera.</title>
        <authorList>
            <person name="Sun Z."/>
            <person name="Harris H.M."/>
            <person name="McCann A."/>
            <person name="Guo C."/>
            <person name="Argimon S."/>
            <person name="Zhang W."/>
            <person name="Yang X."/>
            <person name="Jeffery I.B."/>
            <person name="Cooney J.C."/>
            <person name="Kagawa T.F."/>
            <person name="Liu W."/>
            <person name="Song Y."/>
            <person name="Salvetti E."/>
            <person name="Wrobel A."/>
            <person name="Rasinkangas P."/>
            <person name="Parkhill J."/>
            <person name="Rea M.C."/>
            <person name="O'Sullivan O."/>
            <person name="Ritari J."/>
            <person name="Douillard F.P."/>
            <person name="Paul Ross R."/>
            <person name="Yang R."/>
            <person name="Briner A.E."/>
            <person name="Felis G.E."/>
            <person name="de Vos W.M."/>
            <person name="Barrangou R."/>
            <person name="Klaenhammer T.R."/>
            <person name="Caufield P.W."/>
            <person name="Cui Y."/>
            <person name="Zhang H."/>
            <person name="O'Toole P.W."/>
        </authorList>
    </citation>
    <scope>NUCLEOTIDE SEQUENCE [LARGE SCALE GENOMIC DNA]</scope>
    <source>
        <strain evidence="2 3">DSM 20719</strain>
    </source>
</reference>
<proteinExistence type="predicted"/>
<comment type="caution">
    <text evidence="2">The sequence shown here is derived from an EMBL/GenBank/DDBJ whole genome shotgun (WGS) entry which is preliminary data.</text>
</comment>
<sequence>MMLMAYLLCLLTPEKRRYQAIYYTLIGKRTTSNLYAGLAYGLLKWLQIYPNLEQTQFQVELKRLQTGGLVEIDARYVWLTTAGRQKKAEWQPQLFWPTHYMGPQMGHLAQFTARFLLAIQIVSEYQHQNTQYYPLATSMKDRVWVASWFKRHKSVPNFSTQLQTELTQLLAQLDTKQADLLVNQFIGHHILGKSQQQLAWALDSSPLTIRVRTLDAFAQILGLLLTSELGYPLLTELVEHHGSQLSQSTLQTWQLIQHGATIEQISQQRHVKVGTIKEHLLEAAILLPQFPFTQFLIPGITQKLAVMMAEKPTLSFNEAQAALPQLDFFVYRLYQIQRQVSTG</sequence>